<dbReference type="SMART" id="SM00389">
    <property type="entry name" value="HOX"/>
    <property type="match status" value="1"/>
</dbReference>
<protein>
    <recommendedName>
        <fullName evidence="5">Homeobox domain-containing protein</fullName>
    </recommendedName>
</protein>
<reference evidence="6" key="1">
    <citation type="submission" date="2018-02" db="EMBL/GenBank/DDBJ databases">
        <authorList>
            <person name="Cohen D.B."/>
            <person name="Kent A.D."/>
        </authorList>
    </citation>
    <scope>NUCLEOTIDE SEQUENCE</scope>
</reference>
<dbReference type="InterPro" id="IPR009057">
    <property type="entry name" value="Homeodomain-like_sf"/>
</dbReference>
<evidence type="ECO:0000256" key="1">
    <source>
        <dbReference type="ARBA" id="ARBA00004123"/>
    </source>
</evidence>
<gene>
    <name evidence="6" type="ORF">FSB_LOCUS36525</name>
</gene>
<dbReference type="EMBL" id="OIVN01003079">
    <property type="protein sequence ID" value="SPD08643.1"/>
    <property type="molecule type" value="Genomic_DNA"/>
</dbReference>
<proteinExistence type="predicted"/>
<dbReference type="Gene3D" id="1.10.10.60">
    <property type="entry name" value="Homeodomain-like"/>
    <property type="match status" value="1"/>
</dbReference>
<feature type="region of interest" description="Disordered" evidence="4">
    <location>
        <begin position="81"/>
        <end position="106"/>
    </location>
</feature>
<feature type="region of interest" description="Disordered" evidence="4">
    <location>
        <begin position="1"/>
        <end position="20"/>
    </location>
</feature>
<dbReference type="AlphaFoldDB" id="A0A2N9HA52"/>
<dbReference type="SUPFAM" id="SSF46689">
    <property type="entry name" value="Homeodomain-like"/>
    <property type="match status" value="1"/>
</dbReference>
<dbReference type="GO" id="GO:0005634">
    <property type="term" value="C:nucleus"/>
    <property type="evidence" value="ECO:0007669"/>
    <property type="project" value="UniProtKB-SubCell"/>
</dbReference>
<sequence length="200" mass="23014">MRRENLNYDPWMASSGHQRTTIRQRWTPTTQQLQILEQKFEDDSGTPNNKRIKEITTELEQHGKISEANVYNWFQNKRARIRKKQSVPEPQKPESETDREVESLKEKKMIPESTLSYENTLQRAKSIYFQSPEISTEMPCWNASSNEGEPMIPSDSGLSFSGSLGRMSFVPTADANRFGEMEVPGNYNPYGYGEGYDMVG</sequence>
<keyword evidence="2 3" id="KW-0371">Homeobox</keyword>
<feature type="domain" description="Homeobox" evidence="5">
    <location>
        <begin position="19"/>
        <end position="84"/>
    </location>
</feature>
<dbReference type="PROSITE" id="PS50071">
    <property type="entry name" value="HOMEOBOX_2"/>
    <property type="match status" value="1"/>
</dbReference>
<dbReference type="PANTHER" id="PTHR46777:SF17">
    <property type="entry name" value="HOMEOBOX DOMAIN-CONTAINING PROTEIN"/>
    <property type="match status" value="1"/>
</dbReference>
<dbReference type="InterPro" id="IPR001356">
    <property type="entry name" value="HD"/>
</dbReference>
<comment type="subcellular location">
    <subcellularLocation>
        <location evidence="1 2 3">Nucleus</location>
    </subcellularLocation>
</comment>
<organism evidence="6">
    <name type="scientific">Fagus sylvatica</name>
    <name type="common">Beechnut</name>
    <dbReference type="NCBI Taxonomy" id="28930"/>
    <lineage>
        <taxon>Eukaryota</taxon>
        <taxon>Viridiplantae</taxon>
        <taxon>Streptophyta</taxon>
        <taxon>Embryophyta</taxon>
        <taxon>Tracheophyta</taxon>
        <taxon>Spermatophyta</taxon>
        <taxon>Magnoliopsida</taxon>
        <taxon>eudicotyledons</taxon>
        <taxon>Gunneridae</taxon>
        <taxon>Pentapetalae</taxon>
        <taxon>rosids</taxon>
        <taxon>fabids</taxon>
        <taxon>Fagales</taxon>
        <taxon>Fagaceae</taxon>
        <taxon>Fagus</taxon>
    </lineage>
</organism>
<dbReference type="GO" id="GO:0003700">
    <property type="term" value="F:DNA-binding transcription factor activity"/>
    <property type="evidence" value="ECO:0007669"/>
    <property type="project" value="InterPro"/>
</dbReference>
<keyword evidence="2 3" id="KW-0539">Nucleus</keyword>
<dbReference type="CDD" id="cd00086">
    <property type="entry name" value="homeodomain"/>
    <property type="match status" value="1"/>
</dbReference>
<dbReference type="GO" id="GO:0003677">
    <property type="term" value="F:DNA binding"/>
    <property type="evidence" value="ECO:0007669"/>
    <property type="project" value="UniProtKB-UniRule"/>
</dbReference>
<evidence type="ECO:0000259" key="5">
    <source>
        <dbReference type="PROSITE" id="PS50071"/>
    </source>
</evidence>
<feature type="DNA-binding region" description="Homeobox" evidence="2">
    <location>
        <begin position="21"/>
        <end position="85"/>
    </location>
</feature>
<dbReference type="InterPro" id="IPR044559">
    <property type="entry name" value="WOX13-like"/>
</dbReference>
<evidence type="ECO:0000313" key="6">
    <source>
        <dbReference type="EMBL" id="SPD08643.1"/>
    </source>
</evidence>
<name>A0A2N9HA52_FAGSY</name>
<keyword evidence="2 3" id="KW-0238">DNA-binding</keyword>
<evidence type="ECO:0000256" key="3">
    <source>
        <dbReference type="RuleBase" id="RU000682"/>
    </source>
</evidence>
<accession>A0A2N9HA52</accession>
<dbReference type="Pfam" id="PF00046">
    <property type="entry name" value="Homeodomain"/>
    <property type="match status" value="1"/>
</dbReference>
<evidence type="ECO:0000256" key="4">
    <source>
        <dbReference type="SAM" id="MobiDB-lite"/>
    </source>
</evidence>
<dbReference type="PANTHER" id="PTHR46777">
    <property type="entry name" value="WUSCHEL-RELATED HOMEOBOX 13"/>
    <property type="match status" value="1"/>
</dbReference>
<feature type="compositionally biased region" description="Basic and acidic residues" evidence="4">
    <location>
        <begin position="91"/>
        <end position="106"/>
    </location>
</feature>
<evidence type="ECO:0000256" key="2">
    <source>
        <dbReference type="PROSITE-ProRule" id="PRU00108"/>
    </source>
</evidence>